<gene>
    <name evidence="1" type="ORF">B0H16DRAFT_1859645</name>
</gene>
<evidence type="ECO:0000313" key="2">
    <source>
        <dbReference type="Proteomes" id="UP001215598"/>
    </source>
</evidence>
<reference evidence="1" key="1">
    <citation type="submission" date="2023-03" db="EMBL/GenBank/DDBJ databases">
        <title>Massive genome expansion in bonnet fungi (Mycena s.s.) driven by repeated elements and novel gene families across ecological guilds.</title>
        <authorList>
            <consortium name="Lawrence Berkeley National Laboratory"/>
            <person name="Harder C.B."/>
            <person name="Miyauchi S."/>
            <person name="Viragh M."/>
            <person name="Kuo A."/>
            <person name="Thoen E."/>
            <person name="Andreopoulos B."/>
            <person name="Lu D."/>
            <person name="Skrede I."/>
            <person name="Drula E."/>
            <person name="Henrissat B."/>
            <person name="Morin E."/>
            <person name="Kohler A."/>
            <person name="Barry K."/>
            <person name="LaButti K."/>
            <person name="Morin E."/>
            <person name="Salamov A."/>
            <person name="Lipzen A."/>
            <person name="Mereny Z."/>
            <person name="Hegedus B."/>
            <person name="Baldrian P."/>
            <person name="Stursova M."/>
            <person name="Weitz H."/>
            <person name="Taylor A."/>
            <person name="Grigoriev I.V."/>
            <person name="Nagy L.G."/>
            <person name="Martin F."/>
            <person name="Kauserud H."/>
        </authorList>
    </citation>
    <scope>NUCLEOTIDE SEQUENCE</scope>
    <source>
        <strain evidence="1">CBHHK182m</strain>
    </source>
</reference>
<dbReference type="EMBL" id="JARKIB010000090">
    <property type="protein sequence ID" value="KAJ7743638.1"/>
    <property type="molecule type" value="Genomic_DNA"/>
</dbReference>
<feature type="non-terminal residue" evidence="1">
    <location>
        <position position="1"/>
    </location>
</feature>
<protein>
    <submittedName>
        <fullName evidence="1">Uncharacterized protein</fullName>
    </submittedName>
</protein>
<accession>A0AAD7IJG1</accession>
<comment type="caution">
    <text evidence="1">The sequence shown here is derived from an EMBL/GenBank/DDBJ whole genome shotgun (WGS) entry which is preliminary data.</text>
</comment>
<evidence type="ECO:0000313" key="1">
    <source>
        <dbReference type="EMBL" id="KAJ7743638.1"/>
    </source>
</evidence>
<organism evidence="1 2">
    <name type="scientific">Mycena metata</name>
    <dbReference type="NCBI Taxonomy" id="1033252"/>
    <lineage>
        <taxon>Eukaryota</taxon>
        <taxon>Fungi</taxon>
        <taxon>Dikarya</taxon>
        <taxon>Basidiomycota</taxon>
        <taxon>Agaricomycotina</taxon>
        <taxon>Agaricomycetes</taxon>
        <taxon>Agaricomycetidae</taxon>
        <taxon>Agaricales</taxon>
        <taxon>Marasmiineae</taxon>
        <taxon>Mycenaceae</taxon>
        <taxon>Mycena</taxon>
    </lineage>
</organism>
<name>A0AAD7IJG1_9AGAR</name>
<keyword evidence="2" id="KW-1185">Reference proteome</keyword>
<proteinExistence type="predicted"/>
<dbReference type="Proteomes" id="UP001215598">
    <property type="component" value="Unassembled WGS sequence"/>
</dbReference>
<feature type="non-terminal residue" evidence="1">
    <location>
        <position position="211"/>
    </location>
</feature>
<sequence length="211" mass="23608">AIPLSLPPSSPWVLSARARAQHQDHLFPPYALADLRTSGPRQGFTCPLQAWPILVDLKVLNSRIRHDKVLGVSTVPSPTPGDARTYDLYPRIHSPATPQLFNSLPVKSHRTLRNLDCAPSPHTKPFQEAAWSHQIHSVYPSIFQVVKSAQGLNSEKICVLPTLQTNSSLCLRSRDIILQTIFNLRFRDNLVLLKYFVDLCPLPHPSVSCEV</sequence>
<dbReference type="AlphaFoldDB" id="A0AAD7IJG1"/>